<dbReference type="InterPro" id="IPR004320">
    <property type="entry name" value="BPS1_pln"/>
</dbReference>
<feature type="compositionally biased region" description="Polar residues" evidence="3">
    <location>
        <begin position="582"/>
        <end position="591"/>
    </location>
</feature>
<keyword evidence="5" id="KW-1185">Reference proteome</keyword>
<keyword evidence="2" id="KW-0175">Coiled coil</keyword>
<accession>A0A9Q1LVD3</accession>
<feature type="coiled-coil region" evidence="2">
    <location>
        <begin position="113"/>
        <end position="140"/>
    </location>
</feature>
<evidence type="ECO:0000313" key="5">
    <source>
        <dbReference type="Proteomes" id="UP001152561"/>
    </source>
</evidence>
<organism evidence="4 5">
    <name type="scientific">Anisodus acutangulus</name>
    <dbReference type="NCBI Taxonomy" id="402998"/>
    <lineage>
        <taxon>Eukaryota</taxon>
        <taxon>Viridiplantae</taxon>
        <taxon>Streptophyta</taxon>
        <taxon>Embryophyta</taxon>
        <taxon>Tracheophyta</taxon>
        <taxon>Spermatophyta</taxon>
        <taxon>Magnoliopsida</taxon>
        <taxon>eudicotyledons</taxon>
        <taxon>Gunneridae</taxon>
        <taxon>Pentapetalae</taxon>
        <taxon>asterids</taxon>
        <taxon>lamiids</taxon>
        <taxon>Solanales</taxon>
        <taxon>Solanaceae</taxon>
        <taxon>Solanoideae</taxon>
        <taxon>Hyoscyameae</taxon>
        <taxon>Anisodus</taxon>
    </lineage>
</organism>
<sequence length="779" mass="86906">MNLSTIRTMAALSPRSHSHSPYRTRCVSFPARSHPSTIKIEQVLNKIKTWESSSPLSPKAAEKTQNALSGLVELYQCIEELLALPMTQRALQHQDDNFVKELLERSVRFIDICSNTRNTVMSLKERIRELQSALRRSKAGDDFFTIEGSVSAYISSRKNTQKEIEKSLTMLKQIDNTPSATNTESQLFPIVRVLEDASFTTISTFQSLLMFLSVPASKPKSNKWSLVSKLVHKGVVGSTEGQKEKLTELEKVDTALNNLLDHVSGHEEEVECFEFAQKNLENLEEIVSQYIIANAATKHCKKAMKMGLSLFCRSFNSSKCKTMAKMTVARIKLLRNKREVVVRQMRRDIAMLLESRQDATARIRVEHVIREQNILQANEFLELFCELIVARLSIIAKQRACPADLKEGIASLIFAAPRCSDIPELMGIKDVFEKKYGKDFVSASTDLRPDAGVNRTLIEKLSVKTPSGQVKLKILKEIAKEYQVEWDTAESETELLKPPEERIEGPNGFVSATSLPLKPTSKQPAEPNNLPRASDDGESKVAKFDDPASAAKAAAESAKQAIAAAEAAAYLASNDAKAPTSGCRNSMNNAPVDNVPFSSGAPAPKFSRRDVAPPSQSIVDLYDMHWSSKNMTNFENSHGSAGEQMPIDTKSSQKFYRRHSYNVPSSNSNVKYDNSDCYEEIEMEDPPSRGITYQHSPPTDTDGGKFNRRHSYNVPSAHSGIKFDESDGDEEMETEETTRGTNRAPNRTAPQVPRVHPKLPDYDTLAAARFESLKSQKFR</sequence>
<evidence type="ECO:0000256" key="2">
    <source>
        <dbReference type="SAM" id="Coils"/>
    </source>
</evidence>
<comment type="similarity">
    <text evidence="1">Belongs to the IST1 family.</text>
</comment>
<feature type="region of interest" description="Disordered" evidence="3">
    <location>
        <begin position="489"/>
        <end position="542"/>
    </location>
</feature>
<proteinExistence type="inferred from homology"/>
<dbReference type="OrthoDB" id="29853at2759"/>
<dbReference type="Pfam" id="PF03398">
    <property type="entry name" value="Ist1"/>
    <property type="match status" value="1"/>
</dbReference>
<feature type="region of interest" description="Disordered" evidence="3">
    <location>
        <begin position="633"/>
        <end position="653"/>
    </location>
</feature>
<name>A0A9Q1LVD3_9SOLA</name>
<reference evidence="5" key="1">
    <citation type="journal article" date="2023" name="Proc. Natl. Acad. Sci. U.S.A.">
        <title>Genomic and structural basis for evolution of tropane alkaloid biosynthesis.</title>
        <authorList>
            <person name="Wanga Y.-J."/>
            <person name="Taina T."/>
            <person name="Yua J.-Y."/>
            <person name="Lia J."/>
            <person name="Xua B."/>
            <person name="Chenc J."/>
            <person name="D'Auriad J.C."/>
            <person name="Huanga J.-P."/>
            <person name="Huanga S.-X."/>
        </authorList>
    </citation>
    <scope>NUCLEOTIDE SEQUENCE [LARGE SCALE GENOMIC DNA]</scope>
    <source>
        <strain evidence="5">cv. KIB-2019</strain>
    </source>
</reference>
<dbReference type="AlphaFoldDB" id="A0A9Q1LVD3"/>
<gene>
    <name evidence="4" type="ORF">K7X08_018274</name>
</gene>
<evidence type="ECO:0000313" key="4">
    <source>
        <dbReference type="EMBL" id="KAJ8545691.1"/>
    </source>
</evidence>
<feature type="compositionally biased region" description="Acidic residues" evidence="3">
    <location>
        <begin position="726"/>
        <end position="735"/>
    </location>
</feature>
<dbReference type="Proteomes" id="UP001152561">
    <property type="component" value="Unassembled WGS sequence"/>
</dbReference>
<protein>
    <recommendedName>
        <fullName evidence="6">IST1-like protein</fullName>
    </recommendedName>
</protein>
<dbReference type="EMBL" id="JAJAGQ010000013">
    <property type="protein sequence ID" value="KAJ8545691.1"/>
    <property type="molecule type" value="Genomic_DNA"/>
</dbReference>
<feature type="region of interest" description="Disordered" evidence="3">
    <location>
        <begin position="684"/>
        <end position="760"/>
    </location>
</feature>
<dbReference type="InterPro" id="IPR005061">
    <property type="entry name" value="Ist1"/>
</dbReference>
<dbReference type="GO" id="GO:0048364">
    <property type="term" value="P:root development"/>
    <property type="evidence" value="ECO:0007669"/>
    <property type="project" value="InterPro"/>
</dbReference>
<feature type="compositionally biased region" description="Basic and acidic residues" evidence="3">
    <location>
        <begin position="494"/>
        <end position="504"/>
    </location>
</feature>
<evidence type="ECO:0000256" key="3">
    <source>
        <dbReference type="SAM" id="MobiDB-lite"/>
    </source>
</evidence>
<dbReference type="Pfam" id="PF03087">
    <property type="entry name" value="BPS1"/>
    <property type="match status" value="1"/>
</dbReference>
<comment type="caution">
    <text evidence="4">The sequence shown here is derived from an EMBL/GenBank/DDBJ whole genome shotgun (WGS) entry which is preliminary data.</text>
</comment>
<evidence type="ECO:0000256" key="1">
    <source>
        <dbReference type="ARBA" id="ARBA00005536"/>
    </source>
</evidence>
<dbReference type="PANTHER" id="PTHR12161:SF55">
    <property type="entry name" value="REGULATOR OF VPS4 ACTIVITY IN THE MVB PATHWAY PROTEIN"/>
    <property type="match status" value="1"/>
</dbReference>
<feature type="region of interest" description="Disordered" evidence="3">
    <location>
        <begin position="582"/>
        <end position="612"/>
    </location>
</feature>
<dbReference type="Gene3D" id="1.20.1260.60">
    <property type="entry name" value="Vacuolar protein sorting-associated protein Ist1"/>
    <property type="match status" value="1"/>
</dbReference>
<dbReference type="GO" id="GO:0048367">
    <property type="term" value="P:shoot system development"/>
    <property type="evidence" value="ECO:0007669"/>
    <property type="project" value="InterPro"/>
</dbReference>
<feature type="compositionally biased region" description="Polar residues" evidence="3">
    <location>
        <begin position="739"/>
        <end position="749"/>
    </location>
</feature>
<evidence type="ECO:0008006" key="6">
    <source>
        <dbReference type="Google" id="ProtNLM"/>
    </source>
</evidence>
<dbReference type="InterPro" id="IPR042277">
    <property type="entry name" value="IST1-like"/>
</dbReference>
<dbReference type="FunFam" id="1.20.1260.60:FF:000003">
    <property type="entry name" value="IST1-like protein isoform A"/>
    <property type="match status" value="1"/>
</dbReference>
<feature type="compositionally biased region" description="Basic and acidic residues" evidence="3">
    <location>
        <begin position="533"/>
        <end position="542"/>
    </location>
</feature>
<dbReference type="GO" id="GO:0015031">
    <property type="term" value="P:protein transport"/>
    <property type="evidence" value="ECO:0007669"/>
    <property type="project" value="InterPro"/>
</dbReference>
<dbReference type="PANTHER" id="PTHR12161">
    <property type="entry name" value="IST1 FAMILY MEMBER"/>
    <property type="match status" value="1"/>
</dbReference>